<keyword evidence="9" id="KW-1185">Reference proteome</keyword>
<dbReference type="InterPro" id="IPR036864">
    <property type="entry name" value="Zn2-C6_fun-type_DNA-bd_sf"/>
</dbReference>
<evidence type="ECO:0000256" key="2">
    <source>
        <dbReference type="ARBA" id="ARBA00022833"/>
    </source>
</evidence>
<dbReference type="OrthoDB" id="3598904at2759"/>
<dbReference type="EMBL" id="JAPQKH010000005">
    <property type="protein sequence ID" value="KAJ5097462.1"/>
    <property type="molecule type" value="Genomic_DNA"/>
</dbReference>
<organism evidence="8 9">
    <name type="scientific">Penicillium angulare</name>
    <dbReference type="NCBI Taxonomy" id="116970"/>
    <lineage>
        <taxon>Eukaryota</taxon>
        <taxon>Fungi</taxon>
        <taxon>Dikarya</taxon>
        <taxon>Ascomycota</taxon>
        <taxon>Pezizomycotina</taxon>
        <taxon>Eurotiomycetes</taxon>
        <taxon>Eurotiomycetidae</taxon>
        <taxon>Eurotiales</taxon>
        <taxon>Aspergillaceae</taxon>
        <taxon>Penicillium</taxon>
    </lineage>
</organism>
<gene>
    <name evidence="8" type="ORF">N7456_008183</name>
</gene>
<dbReference type="SMART" id="SM00066">
    <property type="entry name" value="GAL4"/>
    <property type="match status" value="1"/>
</dbReference>
<protein>
    <submittedName>
        <fullName evidence="8">C6 zinc finger domain-containing protein</fullName>
    </submittedName>
</protein>
<dbReference type="PANTHER" id="PTHR36206:SF12">
    <property type="entry name" value="ASPERCRYPTIN BIOSYNTHESIS CLUSTER-SPECIFIC TRANSCRIPTION REGULATOR ATNN-RELATED"/>
    <property type="match status" value="1"/>
</dbReference>
<dbReference type="SUPFAM" id="SSF57701">
    <property type="entry name" value="Zn2/Cys6 DNA-binding domain"/>
    <property type="match status" value="1"/>
</dbReference>
<keyword evidence="3" id="KW-0805">Transcription regulation</keyword>
<evidence type="ECO:0000256" key="6">
    <source>
        <dbReference type="ARBA" id="ARBA00023242"/>
    </source>
</evidence>
<dbReference type="Gene3D" id="4.10.240.10">
    <property type="entry name" value="Zn(2)-C6 fungal-type DNA-binding domain"/>
    <property type="match status" value="1"/>
</dbReference>
<keyword evidence="5" id="KW-0804">Transcription</keyword>
<reference evidence="8" key="1">
    <citation type="submission" date="2022-11" db="EMBL/GenBank/DDBJ databases">
        <authorList>
            <person name="Petersen C."/>
        </authorList>
    </citation>
    <scope>NUCLEOTIDE SEQUENCE</scope>
    <source>
        <strain evidence="8">IBT 30069</strain>
    </source>
</reference>
<keyword evidence="2" id="KW-0862">Zinc</keyword>
<dbReference type="Pfam" id="PF00172">
    <property type="entry name" value="Zn_clus"/>
    <property type="match status" value="1"/>
</dbReference>
<evidence type="ECO:0000256" key="5">
    <source>
        <dbReference type="ARBA" id="ARBA00023163"/>
    </source>
</evidence>
<dbReference type="Proteomes" id="UP001149165">
    <property type="component" value="Unassembled WGS sequence"/>
</dbReference>
<dbReference type="PROSITE" id="PS00463">
    <property type="entry name" value="ZN2_CY6_FUNGAL_1"/>
    <property type="match status" value="1"/>
</dbReference>
<comment type="caution">
    <text evidence="8">The sequence shown here is derived from an EMBL/GenBank/DDBJ whole genome shotgun (WGS) entry which is preliminary data.</text>
</comment>
<evidence type="ECO:0000313" key="9">
    <source>
        <dbReference type="Proteomes" id="UP001149165"/>
    </source>
</evidence>
<accession>A0A9W9FCK2</accession>
<keyword evidence="6" id="KW-0539">Nucleus</keyword>
<dbReference type="InterPro" id="IPR052360">
    <property type="entry name" value="Transcr_Regulatory_Proteins"/>
</dbReference>
<evidence type="ECO:0000256" key="4">
    <source>
        <dbReference type="ARBA" id="ARBA00023125"/>
    </source>
</evidence>
<dbReference type="PANTHER" id="PTHR36206">
    <property type="entry name" value="ASPERCRYPTIN BIOSYNTHESIS CLUSTER-SPECIFIC TRANSCRIPTION REGULATOR ATNN-RELATED"/>
    <property type="match status" value="1"/>
</dbReference>
<dbReference type="GO" id="GO:0000981">
    <property type="term" value="F:DNA-binding transcription factor activity, RNA polymerase II-specific"/>
    <property type="evidence" value="ECO:0007669"/>
    <property type="project" value="InterPro"/>
</dbReference>
<evidence type="ECO:0000259" key="7">
    <source>
        <dbReference type="PROSITE" id="PS50048"/>
    </source>
</evidence>
<keyword evidence="1" id="KW-0479">Metal-binding</keyword>
<dbReference type="GO" id="GO:0008270">
    <property type="term" value="F:zinc ion binding"/>
    <property type="evidence" value="ECO:0007669"/>
    <property type="project" value="InterPro"/>
</dbReference>
<keyword evidence="4" id="KW-0238">DNA-binding</keyword>
<sequence length="353" mass="38975">MARTGIRRTHTGCITCKARRVKCDEAHPSCQKCLTSGWKCGGYQAWVPKPLRQIQPSTIPDAGASDLRALDFYRQRVGPILPGQLHEGFWTRLVPQMAHTENTIRHTTIAISLLYEDILYFSAPSAGIPREILATSHYDLAIQQAISLSQQGNLDAILICSILFAGVELLRGNPRGAMLHFGHGTRIFNSNNDNLGLGRSFGGLDDEFSGYAATAEQILSTPRVLLPTGGFTSLDQAWDSFAGLNSNAMKLQFALFSRDTPSECPAQTNSTLRPATIERIEWGLHLDLDAWANAILSSKDILGLQQAGHTLQSLKINWLVAKLWMTSGLYSTARMPRQKAFAELIQNFHNLWG</sequence>
<feature type="domain" description="Zn(2)-C6 fungal-type" evidence="7">
    <location>
        <begin position="12"/>
        <end position="40"/>
    </location>
</feature>
<dbReference type="AlphaFoldDB" id="A0A9W9FCK2"/>
<evidence type="ECO:0000256" key="1">
    <source>
        <dbReference type="ARBA" id="ARBA00022723"/>
    </source>
</evidence>
<name>A0A9W9FCK2_9EURO</name>
<dbReference type="CDD" id="cd00067">
    <property type="entry name" value="GAL4"/>
    <property type="match status" value="1"/>
</dbReference>
<dbReference type="InterPro" id="IPR001138">
    <property type="entry name" value="Zn2Cys6_DnaBD"/>
</dbReference>
<evidence type="ECO:0000313" key="8">
    <source>
        <dbReference type="EMBL" id="KAJ5097462.1"/>
    </source>
</evidence>
<evidence type="ECO:0000256" key="3">
    <source>
        <dbReference type="ARBA" id="ARBA00023015"/>
    </source>
</evidence>
<dbReference type="PROSITE" id="PS50048">
    <property type="entry name" value="ZN2_CY6_FUNGAL_2"/>
    <property type="match status" value="1"/>
</dbReference>
<reference evidence="8" key="2">
    <citation type="journal article" date="2023" name="IMA Fungus">
        <title>Comparative genomic study of the Penicillium genus elucidates a diverse pangenome and 15 lateral gene transfer events.</title>
        <authorList>
            <person name="Petersen C."/>
            <person name="Sorensen T."/>
            <person name="Nielsen M.R."/>
            <person name="Sondergaard T.E."/>
            <person name="Sorensen J.L."/>
            <person name="Fitzpatrick D.A."/>
            <person name="Frisvad J.C."/>
            <person name="Nielsen K.L."/>
        </authorList>
    </citation>
    <scope>NUCLEOTIDE SEQUENCE</scope>
    <source>
        <strain evidence="8">IBT 30069</strain>
    </source>
</reference>
<proteinExistence type="predicted"/>
<dbReference type="GO" id="GO:0003677">
    <property type="term" value="F:DNA binding"/>
    <property type="evidence" value="ECO:0007669"/>
    <property type="project" value="UniProtKB-KW"/>
</dbReference>